<dbReference type="Proteomes" id="UP000075230">
    <property type="component" value="Unassembled WGS sequence"/>
</dbReference>
<dbReference type="EMBL" id="BCWF01000010">
    <property type="protein sequence ID" value="GAT21641.1"/>
    <property type="molecule type" value="Genomic_DNA"/>
</dbReference>
<evidence type="ECO:0000313" key="2">
    <source>
        <dbReference type="Proteomes" id="UP000075230"/>
    </source>
</evidence>
<reference evidence="2" key="2">
    <citation type="submission" date="2016-02" db="EMBL/GenBank/DDBJ databases">
        <title>Genome sequencing of Aspergillus luchuensis NBRC 4314.</title>
        <authorList>
            <person name="Yamada O."/>
        </authorList>
    </citation>
    <scope>NUCLEOTIDE SEQUENCE [LARGE SCALE GENOMIC DNA]</scope>
    <source>
        <strain evidence="2">RIB 2604</strain>
    </source>
</reference>
<evidence type="ECO:0000313" key="1">
    <source>
        <dbReference type="EMBL" id="GAT21641.1"/>
    </source>
</evidence>
<reference evidence="1 2" key="1">
    <citation type="journal article" date="2016" name="DNA Res.">
        <title>Genome sequence of Aspergillus luchuensis NBRC 4314.</title>
        <authorList>
            <person name="Yamada O."/>
            <person name="Machida M."/>
            <person name="Hosoyama A."/>
            <person name="Goto M."/>
            <person name="Takahashi T."/>
            <person name="Futagami T."/>
            <person name="Yamagata Y."/>
            <person name="Takeuchi M."/>
            <person name="Kobayashi T."/>
            <person name="Koike H."/>
            <person name="Abe K."/>
            <person name="Asai K."/>
            <person name="Arita M."/>
            <person name="Fujita N."/>
            <person name="Fukuda K."/>
            <person name="Higa K."/>
            <person name="Horikawa H."/>
            <person name="Ishikawa T."/>
            <person name="Jinno K."/>
            <person name="Kato Y."/>
            <person name="Kirimura K."/>
            <person name="Mizutani O."/>
            <person name="Nakasone K."/>
            <person name="Sano M."/>
            <person name="Shiraishi Y."/>
            <person name="Tsukahara M."/>
            <person name="Gomi K."/>
        </authorList>
    </citation>
    <scope>NUCLEOTIDE SEQUENCE [LARGE SCALE GENOMIC DNA]</scope>
    <source>
        <strain evidence="1 2">RIB 2604</strain>
    </source>
</reference>
<comment type="caution">
    <text evidence="1">The sequence shown here is derived from an EMBL/GenBank/DDBJ whole genome shotgun (WGS) entry which is preliminary data.</text>
</comment>
<protein>
    <submittedName>
        <fullName evidence="1">Cytochrome P450 family protein</fullName>
    </submittedName>
</protein>
<organism evidence="1 2">
    <name type="scientific">Aspergillus kawachii</name>
    <name type="common">White koji mold</name>
    <name type="synonym">Aspergillus awamori var. kawachi</name>
    <dbReference type="NCBI Taxonomy" id="1069201"/>
    <lineage>
        <taxon>Eukaryota</taxon>
        <taxon>Fungi</taxon>
        <taxon>Dikarya</taxon>
        <taxon>Ascomycota</taxon>
        <taxon>Pezizomycotina</taxon>
        <taxon>Eurotiomycetes</taxon>
        <taxon>Eurotiomycetidae</taxon>
        <taxon>Eurotiales</taxon>
        <taxon>Aspergillaceae</taxon>
        <taxon>Aspergillus</taxon>
        <taxon>Aspergillus subgen. Circumdati</taxon>
    </lineage>
</organism>
<sequence>MARHDAHDKISVKCLVPDMSEILPEIRLYSSTLVGLNGTAPHAMPVGQRHVESLK</sequence>
<accession>A0A146F7S1</accession>
<name>A0A146F7S1_ASPKA</name>
<dbReference type="AlphaFoldDB" id="A0A146F7S1"/>
<gene>
    <name evidence="1" type="ORF">RIB2604_01005320</name>
</gene>
<proteinExistence type="predicted"/>